<dbReference type="AlphaFoldDB" id="A0A8K1RPD7"/>
<feature type="transmembrane region" description="Helical" evidence="1">
    <location>
        <begin position="130"/>
        <end position="152"/>
    </location>
</feature>
<accession>A0A8K1RPD7</accession>
<feature type="transmembrane region" description="Helical" evidence="1">
    <location>
        <begin position="46"/>
        <end position="68"/>
    </location>
</feature>
<protein>
    <submittedName>
        <fullName evidence="2">NADH dehydrogenase subunit 6</fullName>
    </submittedName>
</protein>
<keyword evidence="1" id="KW-1133">Transmembrane helix</keyword>
<evidence type="ECO:0000256" key="1">
    <source>
        <dbReference type="SAM" id="Phobius"/>
    </source>
</evidence>
<reference evidence="2" key="1">
    <citation type="submission" date="2021-07" db="EMBL/GenBank/DDBJ databases">
        <authorList>
            <person name="Bai Y."/>
            <person name="Cao Y."/>
        </authorList>
    </citation>
    <scope>NUCLEOTIDE SEQUENCE</scope>
</reference>
<sequence length="162" mass="18771">MIMLMSMMTALSFTLLWLNHPISMGITIISLTITTAMITGLYMGTFWYSYIIMITMLSGMLVLFIYMASVASNEKFKTPISLISSSIIIMLYGIIMYMNYEEFYMENNLNENTLNLEMSLNFLFNTKNKFLTMIMVMYLFFTMATISFIVNITEGPLRINKK</sequence>
<keyword evidence="1" id="KW-0472">Membrane</keyword>
<organism evidence="2">
    <name type="scientific">Megalotomus costalis</name>
    <dbReference type="NCBI Taxonomy" id="763254"/>
    <lineage>
        <taxon>Eukaryota</taxon>
        <taxon>Metazoa</taxon>
        <taxon>Ecdysozoa</taxon>
        <taxon>Arthropoda</taxon>
        <taxon>Hexapoda</taxon>
        <taxon>Insecta</taxon>
        <taxon>Pterygota</taxon>
        <taxon>Neoptera</taxon>
        <taxon>Paraneoptera</taxon>
        <taxon>Hemiptera</taxon>
        <taxon>Heteroptera</taxon>
        <taxon>Panheteroptera</taxon>
        <taxon>Pentatomomorpha</taxon>
        <taxon>Coreoidea</taxon>
        <taxon>Alydidae</taxon>
        <taxon>Megalotomus</taxon>
    </lineage>
</organism>
<geneLocation type="mitochondrion" evidence="2"/>
<proteinExistence type="predicted"/>
<keyword evidence="1" id="KW-0812">Transmembrane</keyword>
<dbReference type="EMBL" id="MZ677327">
    <property type="protein sequence ID" value="UEP16629.1"/>
    <property type="molecule type" value="Genomic_DNA"/>
</dbReference>
<feature type="transmembrane region" description="Helical" evidence="1">
    <location>
        <begin position="80"/>
        <end position="100"/>
    </location>
</feature>
<gene>
    <name evidence="2" type="primary">ND6</name>
</gene>
<keyword evidence="2" id="KW-0496">Mitochondrion</keyword>
<evidence type="ECO:0000313" key="2">
    <source>
        <dbReference type="EMBL" id="UEP16629.1"/>
    </source>
</evidence>
<name>A0A8K1RPD7_9HEMI</name>